<evidence type="ECO:0000313" key="2">
    <source>
        <dbReference type="EMBL" id="CAH8318362.1"/>
    </source>
</evidence>
<evidence type="ECO:0000256" key="1">
    <source>
        <dbReference type="SAM" id="MobiDB-lite"/>
    </source>
</evidence>
<comment type="caution">
    <text evidence="2">The sequence shown here is derived from an EMBL/GenBank/DDBJ whole genome shotgun (WGS) entry which is preliminary data.</text>
</comment>
<protein>
    <submittedName>
        <fullName evidence="2">Uncharacterized protein</fullName>
    </submittedName>
</protein>
<evidence type="ECO:0000313" key="3">
    <source>
        <dbReference type="Proteomes" id="UP001642260"/>
    </source>
</evidence>
<dbReference type="AlphaFoldDB" id="A0ABC8JH33"/>
<proteinExistence type="predicted"/>
<gene>
    <name evidence="2" type="ORF">ERUC_LOCUS8208</name>
</gene>
<feature type="compositionally biased region" description="Basic and acidic residues" evidence="1">
    <location>
        <begin position="107"/>
        <end position="116"/>
    </location>
</feature>
<dbReference type="EMBL" id="CAKOAT010086266">
    <property type="protein sequence ID" value="CAH8318362.1"/>
    <property type="molecule type" value="Genomic_DNA"/>
</dbReference>
<reference evidence="2 3" key="1">
    <citation type="submission" date="2022-03" db="EMBL/GenBank/DDBJ databases">
        <authorList>
            <person name="Macdonald S."/>
            <person name="Ahmed S."/>
            <person name="Newling K."/>
        </authorList>
    </citation>
    <scope>NUCLEOTIDE SEQUENCE [LARGE SCALE GENOMIC DNA]</scope>
</reference>
<name>A0ABC8JH33_ERUVS</name>
<accession>A0ABC8JH33</accession>
<dbReference type="Proteomes" id="UP001642260">
    <property type="component" value="Unassembled WGS sequence"/>
</dbReference>
<feature type="region of interest" description="Disordered" evidence="1">
    <location>
        <begin position="96"/>
        <end position="116"/>
    </location>
</feature>
<sequence length="116" mass="12800">MLLKLLMQITVSDGKRKIRRHGEAARRRETKLANEEELDPCLGLSLELSDGGASFSNDGASSRIPRMCVGFSKESKNSKEIAIILISSQCPSYHKNTDPVEIGSEIPDSKDYGDLF</sequence>
<organism evidence="2 3">
    <name type="scientific">Eruca vesicaria subsp. sativa</name>
    <name type="common">Garden rocket</name>
    <name type="synonym">Eruca sativa</name>
    <dbReference type="NCBI Taxonomy" id="29727"/>
    <lineage>
        <taxon>Eukaryota</taxon>
        <taxon>Viridiplantae</taxon>
        <taxon>Streptophyta</taxon>
        <taxon>Embryophyta</taxon>
        <taxon>Tracheophyta</taxon>
        <taxon>Spermatophyta</taxon>
        <taxon>Magnoliopsida</taxon>
        <taxon>eudicotyledons</taxon>
        <taxon>Gunneridae</taxon>
        <taxon>Pentapetalae</taxon>
        <taxon>rosids</taxon>
        <taxon>malvids</taxon>
        <taxon>Brassicales</taxon>
        <taxon>Brassicaceae</taxon>
        <taxon>Brassiceae</taxon>
        <taxon>Eruca</taxon>
    </lineage>
</organism>
<keyword evidence="3" id="KW-1185">Reference proteome</keyword>